<accession>A0A6L5YVE1</accession>
<dbReference type="EMBL" id="WIND01000001">
    <property type="protein sequence ID" value="MSU88261.1"/>
    <property type="molecule type" value="Genomic_DNA"/>
</dbReference>
<evidence type="ECO:0000256" key="1">
    <source>
        <dbReference type="SAM" id="Phobius"/>
    </source>
</evidence>
<dbReference type="Proteomes" id="UP000474957">
    <property type="component" value="Unassembled WGS sequence"/>
</dbReference>
<dbReference type="InterPro" id="IPR009935">
    <property type="entry name" value="DUF1467"/>
</dbReference>
<proteinExistence type="predicted"/>
<dbReference type="AlphaFoldDB" id="A0A6L5YVE1"/>
<gene>
    <name evidence="2" type="ORF">GE300_01355</name>
</gene>
<keyword evidence="1" id="KW-0472">Membrane</keyword>
<keyword evidence="1" id="KW-1133">Transmembrane helix</keyword>
<reference evidence="2 3" key="1">
    <citation type="submission" date="2019-10" db="EMBL/GenBank/DDBJ databases">
        <title>Cognatihalovulum marinum gen. nov. sp. nov., a new member of the family Rhodobacteraceae isolated from deep seawater of the Northwest Indian Ocean.</title>
        <authorList>
            <person name="Ruan C."/>
            <person name="Wang J."/>
            <person name="Zheng X."/>
            <person name="Song L."/>
            <person name="Zhu Y."/>
            <person name="Huang Y."/>
            <person name="Lu Z."/>
            <person name="Du W."/>
            <person name="Huang L."/>
            <person name="Dai X."/>
        </authorList>
    </citation>
    <scope>NUCLEOTIDE SEQUENCE [LARGE SCALE GENOMIC DNA]</scope>
    <source>
        <strain evidence="2 3">2CG4</strain>
    </source>
</reference>
<comment type="caution">
    <text evidence="2">The sequence shown here is derived from an EMBL/GenBank/DDBJ whole genome shotgun (WGS) entry which is preliminary data.</text>
</comment>
<sequence>MTITGALVLFAVIWFMGLLVALPLGLRTHGDEGSAGDGTPASSPVNANIRRKMLRVTVVTVILWLPLSALIASGWIGIDDVDIWGRYSDR</sequence>
<dbReference type="Pfam" id="PF07330">
    <property type="entry name" value="DUF1467"/>
    <property type="match status" value="1"/>
</dbReference>
<feature type="transmembrane region" description="Helical" evidence="1">
    <location>
        <begin position="56"/>
        <end position="78"/>
    </location>
</feature>
<name>A0A6L5YVE1_9RHOB</name>
<evidence type="ECO:0000313" key="2">
    <source>
        <dbReference type="EMBL" id="MSU88261.1"/>
    </source>
</evidence>
<dbReference type="RefSeq" id="WP_154444150.1">
    <property type="nucleotide sequence ID" value="NZ_WIND01000001.1"/>
</dbReference>
<keyword evidence="3" id="KW-1185">Reference proteome</keyword>
<feature type="transmembrane region" description="Helical" evidence="1">
    <location>
        <begin position="6"/>
        <end position="26"/>
    </location>
</feature>
<keyword evidence="1" id="KW-0812">Transmembrane</keyword>
<organism evidence="2 3">
    <name type="scientific">Halovulum marinum</name>
    <dbReference type="NCBI Taxonomy" id="2662447"/>
    <lineage>
        <taxon>Bacteria</taxon>
        <taxon>Pseudomonadati</taxon>
        <taxon>Pseudomonadota</taxon>
        <taxon>Alphaproteobacteria</taxon>
        <taxon>Rhodobacterales</taxon>
        <taxon>Paracoccaceae</taxon>
        <taxon>Halovulum</taxon>
    </lineage>
</organism>
<protein>
    <submittedName>
        <fullName evidence="2">DUF1467 family protein</fullName>
    </submittedName>
</protein>
<evidence type="ECO:0000313" key="3">
    <source>
        <dbReference type="Proteomes" id="UP000474957"/>
    </source>
</evidence>